<protein>
    <recommendedName>
        <fullName evidence="3">Minor tail protein</fullName>
    </recommendedName>
</protein>
<dbReference type="Proteomes" id="UP000547444">
    <property type="component" value="Unassembled WGS sequence"/>
</dbReference>
<gene>
    <name evidence="1" type="ORF">FHU31_005919</name>
</gene>
<dbReference type="RefSeq" id="WP_167164578.1">
    <property type="nucleotide sequence ID" value="NZ_JAANOW010000005.1"/>
</dbReference>
<proteinExistence type="predicted"/>
<evidence type="ECO:0000313" key="2">
    <source>
        <dbReference type="Proteomes" id="UP000547444"/>
    </source>
</evidence>
<name>A0A7X5U5W4_9MYCO</name>
<dbReference type="AlphaFoldDB" id="A0A7X5U5W4"/>
<evidence type="ECO:0000313" key="1">
    <source>
        <dbReference type="EMBL" id="NIH98895.1"/>
    </source>
</evidence>
<reference evidence="1 2" key="1">
    <citation type="submission" date="2020-03" db="EMBL/GenBank/DDBJ databases">
        <title>Sequencing the genomes of 1000 actinobacteria strains.</title>
        <authorList>
            <person name="Klenk H.-P."/>
        </authorList>
    </citation>
    <scope>NUCLEOTIDE SEQUENCE [LARGE SCALE GENOMIC DNA]</scope>
    <source>
        <strain evidence="1 2">DSM 44556</strain>
    </source>
</reference>
<organism evidence="1 2">
    <name type="scientific">Mycolicibacterium fluoranthenivorans</name>
    <dbReference type="NCBI Taxonomy" id="258505"/>
    <lineage>
        <taxon>Bacteria</taxon>
        <taxon>Bacillati</taxon>
        <taxon>Actinomycetota</taxon>
        <taxon>Actinomycetes</taxon>
        <taxon>Mycobacteriales</taxon>
        <taxon>Mycobacteriaceae</taxon>
        <taxon>Mycolicibacterium</taxon>
    </lineage>
</organism>
<dbReference type="EMBL" id="JAANOW010000005">
    <property type="protein sequence ID" value="NIH98895.1"/>
    <property type="molecule type" value="Genomic_DNA"/>
</dbReference>
<comment type="caution">
    <text evidence="1">The sequence shown here is derived from an EMBL/GenBank/DDBJ whole genome shotgun (WGS) entry which is preliminary data.</text>
</comment>
<accession>A0A7X5U5W4</accession>
<keyword evidence="2" id="KW-1185">Reference proteome</keyword>
<sequence>MNPDTGTQLDQSADLWHLVYSRWRAMFHPDKETKIIYTSVDGERILRVRPLDTTKSFSTQNFEGIDPEIYRYGSLVQIMAAELPFYVGKPDVYEHEITTPGDSWFTLPYFNPSTVDIWSEWELAWGAQYVLPDYSFYNEIKARGIADLGKTVLTPQIVEGDGATSVFTRPDLETYISEMETPVGLRAGGRDFEYPIPPGSGTSDPERGCVVRVLGVQDTAAVRLTLPRWYDSPFSTPLVA</sequence>
<evidence type="ECO:0008006" key="3">
    <source>
        <dbReference type="Google" id="ProtNLM"/>
    </source>
</evidence>